<dbReference type="Pfam" id="PF12715">
    <property type="entry name" value="Abhydrolase_7"/>
    <property type="match status" value="1"/>
</dbReference>
<dbReference type="Proteomes" id="UP001057877">
    <property type="component" value="Chromosome"/>
</dbReference>
<accession>A0ABY5SH07</accession>
<dbReference type="InterPro" id="IPR025890">
    <property type="entry name" value="Abhydrolase_bac"/>
</dbReference>
<reference evidence="1" key="1">
    <citation type="submission" date="2022-01" db="EMBL/GenBank/DDBJ databases">
        <title>Paenibacillus spongiae sp. nov., isolated from marine sponge.</title>
        <authorList>
            <person name="Li Z."/>
            <person name="Zhang M."/>
        </authorList>
    </citation>
    <scope>NUCLEOTIDE SEQUENCE</scope>
    <source>
        <strain evidence="1">PHS-Z3</strain>
    </source>
</reference>
<dbReference type="PANTHER" id="PTHR22946:SF8">
    <property type="entry name" value="ACETYL XYLAN ESTERASE DOMAIN-CONTAINING PROTEIN"/>
    <property type="match status" value="1"/>
</dbReference>
<sequence length="363" mass="41032">MQQNRTIHTDRYYTSTEQLMRVYDTNSRRMGLADEPAIDEYKEWRSNLVAKLREITGLNQMERCPLEPELIESTQMDGYRREKWTIETEQGVRMPFYILIPQDGNDGGGKLRCMITPHGHASGGKYSPAARTDIPSIADAVTNYNYGYGERFVKQGYIVFCPDARGFGERREWMLQGDEEHAFLNSTCVALNHVAISLGRSLTGMWVWDLMRLIDYIQSRDDCDASRIGCAGLSGGGLQTLWLAAMDERVRCAVVSGYFYGYKDSLLKLSQNCGCNYVPHLWNYADMGDIGALIAPRALLIETGTRDGLNGERGMVNVTEQVAVTQRAYALWGQEDRLHHHIFEGAHLWDGQETDAFVNKALG</sequence>
<dbReference type="RefSeq" id="WP_258388035.1">
    <property type="nucleotide sequence ID" value="NZ_CP091430.1"/>
</dbReference>
<protein>
    <submittedName>
        <fullName evidence="1">Alpha/beta hydrolase family protein</fullName>
    </submittedName>
</protein>
<dbReference type="EMBL" id="CP091430">
    <property type="protein sequence ID" value="UVI31975.1"/>
    <property type="molecule type" value="Genomic_DNA"/>
</dbReference>
<dbReference type="PANTHER" id="PTHR22946">
    <property type="entry name" value="DIENELACTONE HYDROLASE DOMAIN-CONTAINING PROTEIN-RELATED"/>
    <property type="match status" value="1"/>
</dbReference>
<keyword evidence="2" id="KW-1185">Reference proteome</keyword>
<gene>
    <name evidence="1" type="ORF">L1F29_09225</name>
</gene>
<dbReference type="Gene3D" id="3.40.50.1820">
    <property type="entry name" value="alpha/beta hydrolase"/>
    <property type="match status" value="1"/>
</dbReference>
<name>A0ABY5SH07_9BACL</name>
<dbReference type="GO" id="GO:0016787">
    <property type="term" value="F:hydrolase activity"/>
    <property type="evidence" value="ECO:0007669"/>
    <property type="project" value="UniProtKB-KW"/>
</dbReference>
<evidence type="ECO:0000313" key="2">
    <source>
        <dbReference type="Proteomes" id="UP001057877"/>
    </source>
</evidence>
<dbReference type="InterPro" id="IPR029058">
    <property type="entry name" value="AB_hydrolase_fold"/>
</dbReference>
<proteinExistence type="predicted"/>
<dbReference type="SUPFAM" id="SSF53474">
    <property type="entry name" value="alpha/beta-Hydrolases"/>
    <property type="match status" value="1"/>
</dbReference>
<evidence type="ECO:0000313" key="1">
    <source>
        <dbReference type="EMBL" id="UVI31975.1"/>
    </source>
</evidence>
<organism evidence="1 2">
    <name type="scientific">Paenibacillus spongiae</name>
    <dbReference type="NCBI Taxonomy" id="2909671"/>
    <lineage>
        <taxon>Bacteria</taxon>
        <taxon>Bacillati</taxon>
        <taxon>Bacillota</taxon>
        <taxon>Bacilli</taxon>
        <taxon>Bacillales</taxon>
        <taxon>Paenibacillaceae</taxon>
        <taxon>Paenibacillus</taxon>
    </lineage>
</organism>
<keyword evidence="1" id="KW-0378">Hydrolase</keyword>
<dbReference type="InterPro" id="IPR050261">
    <property type="entry name" value="FrsA_esterase"/>
</dbReference>